<reference evidence="3" key="1">
    <citation type="submission" date="2016-10" db="EMBL/GenBank/DDBJ databases">
        <authorList>
            <person name="Varghese N."/>
            <person name="Submissions S."/>
        </authorList>
    </citation>
    <scope>NUCLEOTIDE SEQUENCE [LARGE SCALE GENOMIC DNA]</scope>
    <source>
        <strain evidence="3">DSM 3384</strain>
    </source>
</reference>
<organism evidence="2 3">
    <name type="scientific">Desulfobacula phenolica</name>
    <dbReference type="NCBI Taxonomy" id="90732"/>
    <lineage>
        <taxon>Bacteria</taxon>
        <taxon>Pseudomonadati</taxon>
        <taxon>Thermodesulfobacteriota</taxon>
        <taxon>Desulfobacteria</taxon>
        <taxon>Desulfobacterales</taxon>
        <taxon>Desulfobacteraceae</taxon>
        <taxon>Desulfobacula</taxon>
    </lineage>
</organism>
<dbReference type="PANTHER" id="PTHR43841">
    <property type="entry name" value="3-HYDROXYACYL-THIOESTER DEHYDRATASE HTDX-RELATED"/>
    <property type="match status" value="1"/>
</dbReference>
<dbReference type="EMBL" id="FNLL01000002">
    <property type="protein sequence ID" value="SDT87765.1"/>
    <property type="molecule type" value="Genomic_DNA"/>
</dbReference>
<dbReference type="AlphaFoldDB" id="A0A1H2DY27"/>
<dbReference type="GO" id="GO:0005835">
    <property type="term" value="C:fatty acid synthase complex"/>
    <property type="evidence" value="ECO:0007669"/>
    <property type="project" value="InterPro"/>
</dbReference>
<evidence type="ECO:0000313" key="3">
    <source>
        <dbReference type="Proteomes" id="UP000199608"/>
    </source>
</evidence>
<dbReference type="Proteomes" id="UP000199608">
    <property type="component" value="Unassembled WGS sequence"/>
</dbReference>
<evidence type="ECO:0000313" key="2">
    <source>
        <dbReference type="EMBL" id="SDT87765.1"/>
    </source>
</evidence>
<dbReference type="GO" id="GO:0004312">
    <property type="term" value="F:fatty acid synthase activity"/>
    <property type="evidence" value="ECO:0007669"/>
    <property type="project" value="InterPro"/>
</dbReference>
<evidence type="ECO:0000259" key="1">
    <source>
        <dbReference type="Pfam" id="PF01575"/>
    </source>
</evidence>
<protein>
    <submittedName>
        <fullName evidence="2">MaoC like domain-containing protein</fullName>
    </submittedName>
</protein>
<dbReference type="InterPro" id="IPR029069">
    <property type="entry name" value="HotDog_dom_sf"/>
</dbReference>
<dbReference type="Pfam" id="PF01575">
    <property type="entry name" value="MaoC_dehydratas"/>
    <property type="match status" value="1"/>
</dbReference>
<accession>A0A1H2DY27</accession>
<dbReference type="InterPro" id="IPR002539">
    <property type="entry name" value="MaoC-like_dom"/>
</dbReference>
<dbReference type="RefSeq" id="WP_092230722.1">
    <property type="nucleotide sequence ID" value="NZ_FNLL01000002.1"/>
</dbReference>
<name>A0A1H2DY27_9BACT</name>
<dbReference type="Gene3D" id="3.10.129.10">
    <property type="entry name" value="Hotdog Thioesterase"/>
    <property type="match status" value="1"/>
</dbReference>
<dbReference type="InterPro" id="IPR003965">
    <property type="entry name" value="Fatty_acid_synthase"/>
</dbReference>
<sequence length="319" mass="36191">MKNNPPIIDIPLTGSETIFEIKKNPSFKSQMGFIFLKAVLISPFRTNTIADNAIMKTTRMILKNYLPDKQRIKQYRNVCAFSEDNRIDIIPISYFQTLFIGLIGRFITSCFFPVNPLGLIHIFQSFEQKRAVTTNEILDLACILSGVRKTPKGIETDFTLEVMSGKTLVWQGVSTFLTKNRVNKKKPSKKKSDIFLAKKETIFVPSETGRKYAAVSGDYNPHHLHTLPAKLFGFKRAIAHGMWSLARVTASLDREFGIQDAAMIEAAFKLPIFLPATTILGYDRQNHTQGHPPIVHFELRDKHQGLPHLKGRLLYKNQG</sequence>
<feature type="domain" description="MaoC-like" evidence="1">
    <location>
        <begin position="206"/>
        <end position="278"/>
    </location>
</feature>
<gene>
    <name evidence="2" type="ORF">SAMN04487931_102317</name>
</gene>
<proteinExistence type="predicted"/>
<dbReference type="SUPFAM" id="SSF54637">
    <property type="entry name" value="Thioesterase/thiol ester dehydrase-isomerase"/>
    <property type="match status" value="1"/>
</dbReference>
<dbReference type="GO" id="GO:0006633">
    <property type="term" value="P:fatty acid biosynthetic process"/>
    <property type="evidence" value="ECO:0007669"/>
    <property type="project" value="InterPro"/>
</dbReference>
<dbReference type="PANTHER" id="PTHR43841:SF3">
    <property type="entry name" value="(3R)-HYDROXYACYL-ACP DEHYDRATASE SUBUNIT HADB"/>
    <property type="match status" value="1"/>
</dbReference>
<dbReference type="PRINTS" id="PR01483">
    <property type="entry name" value="FASYNTHASE"/>
</dbReference>
<keyword evidence="3" id="KW-1185">Reference proteome</keyword>